<comment type="caution">
    <text evidence="3">The sequence shown here is derived from an EMBL/GenBank/DDBJ whole genome shotgun (WGS) entry which is preliminary data.</text>
</comment>
<protein>
    <submittedName>
        <fullName evidence="3">Uncharacterized protein</fullName>
    </submittedName>
</protein>
<feature type="transmembrane region" description="Helical" evidence="2">
    <location>
        <begin position="89"/>
        <end position="113"/>
    </location>
</feature>
<accession>B6GA38</accession>
<proteinExistence type="predicted"/>
<dbReference type="STRING" id="445975.COLSTE_00931"/>
<keyword evidence="4" id="KW-1185">Reference proteome</keyword>
<keyword evidence="2" id="KW-0472">Membrane</keyword>
<reference evidence="3 4" key="1">
    <citation type="submission" date="2008-10" db="EMBL/GenBank/DDBJ databases">
        <title>Draft genome sequence of Collinsella stercoris (DSM 13279).</title>
        <authorList>
            <person name="Sudarsanam P."/>
            <person name="Ley R."/>
            <person name="Guruge J."/>
            <person name="Turnbaugh P.J."/>
            <person name="Mahowald M."/>
            <person name="Liep D."/>
            <person name="Gordon J."/>
        </authorList>
    </citation>
    <scope>NUCLEOTIDE SEQUENCE [LARGE SCALE GENOMIC DNA]</scope>
    <source>
        <strain evidence="3 4">DSM 13279</strain>
    </source>
</reference>
<name>B6GA38_9ACTN</name>
<keyword evidence="2" id="KW-1133">Transmembrane helix</keyword>
<gene>
    <name evidence="3" type="ORF">COLSTE_00931</name>
</gene>
<dbReference type="OrthoDB" id="3192677at2"/>
<evidence type="ECO:0000256" key="2">
    <source>
        <dbReference type="SAM" id="Phobius"/>
    </source>
</evidence>
<dbReference type="GeneID" id="98002093"/>
<evidence type="ECO:0000256" key="1">
    <source>
        <dbReference type="SAM" id="MobiDB-lite"/>
    </source>
</evidence>
<organism evidence="3 4">
    <name type="scientific">Collinsella stercoris DSM 13279</name>
    <dbReference type="NCBI Taxonomy" id="445975"/>
    <lineage>
        <taxon>Bacteria</taxon>
        <taxon>Bacillati</taxon>
        <taxon>Actinomycetota</taxon>
        <taxon>Coriobacteriia</taxon>
        <taxon>Coriobacteriales</taxon>
        <taxon>Coriobacteriaceae</taxon>
        <taxon>Collinsella</taxon>
    </lineage>
</organism>
<sequence length="148" mass="15650">MAKKSKAQLAARGTVADPTRKDADRLRTEAKQSVGKSAKLVGVMPEDMANEVQATGTVPFTFKSAFLLAGAVLLGTIAIPFFASQVGVSVGVSTTCAAPMLTAAALAFGRYFVDSKRGLCRGFYLTFLVAFGAMTLICWLLFFQGILV</sequence>
<feature type="compositionally biased region" description="Basic and acidic residues" evidence="1">
    <location>
        <begin position="18"/>
        <end position="28"/>
    </location>
</feature>
<evidence type="ECO:0000313" key="3">
    <source>
        <dbReference type="EMBL" id="EEA90893.1"/>
    </source>
</evidence>
<dbReference type="EMBL" id="ABXJ01000055">
    <property type="protein sequence ID" value="EEA90893.1"/>
    <property type="molecule type" value="Genomic_DNA"/>
</dbReference>
<dbReference type="Proteomes" id="UP000003560">
    <property type="component" value="Unassembled WGS sequence"/>
</dbReference>
<feature type="transmembrane region" description="Helical" evidence="2">
    <location>
        <begin position="65"/>
        <end position="83"/>
    </location>
</feature>
<dbReference type="HOGENOM" id="CLU_1755721_0_0_11"/>
<dbReference type="RefSeq" id="WP_006720591.1">
    <property type="nucleotide sequence ID" value="NZ_CP085935.1"/>
</dbReference>
<dbReference type="eggNOG" id="ENOG503086Y">
    <property type="taxonomic scope" value="Bacteria"/>
</dbReference>
<evidence type="ECO:0000313" key="4">
    <source>
        <dbReference type="Proteomes" id="UP000003560"/>
    </source>
</evidence>
<feature type="transmembrane region" description="Helical" evidence="2">
    <location>
        <begin position="125"/>
        <end position="147"/>
    </location>
</feature>
<dbReference type="AlphaFoldDB" id="B6GA38"/>
<reference evidence="3 4" key="2">
    <citation type="submission" date="2008-10" db="EMBL/GenBank/DDBJ databases">
        <authorList>
            <person name="Fulton L."/>
            <person name="Clifton S."/>
            <person name="Fulton B."/>
            <person name="Xu J."/>
            <person name="Minx P."/>
            <person name="Pepin K.H."/>
            <person name="Johnson M."/>
            <person name="Thiruvilangam P."/>
            <person name="Bhonagiri V."/>
            <person name="Nash W.E."/>
            <person name="Mardis E.R."/>
            <person name="Wilson R.K."/>
        </authorList>
    </citation>
    <scope>NUCLEOTIDE SEQUENCE [LARGE SCALE GENOMIC DNA]</scope>
    <source>
        <strain evidence="3 4">DSM 13279</strain>
    </source>
</reference>
<keyword evidence="2" id="KW-0812">Transmembrane</keyword>
<feature type="region of interest" description="Disordered" evidence="1">
    <location>
        <begin position="1"/>
        <end position="28"/>
    </location>
</feature>